<reference evidence="1 2" key="1">
    <citation type="journal article" date="2012" name="Genome Biol.">
        <title>Sequencing three crocodilian genomes to illuminate the evolution of archosaurs and amniotes.</title>
        <authorList>
            <person name="St John J.A."/>
            <person name="Braun E.L."/>
            <person name="Isberg S.R."/>
            <person name="Miles L.G."/>
            <person name="Chong A.Y."/>
            <person name="Gongora J."/>
            <person name="Dalzell P."/>
            <person name="Moran C."/>
            <person name="Bed'hom B."/>
            <person name="Abzhanov A."/>
            <person name="Burgess S.C."/>
            <person name="Cooksey A.M."/>
            <person name="Castoe T.A."/>
            <person name="Crawford N.G."/>
            <person name="Densmore L.D."/>
            <person name="Drew J.C."/>
            <person name="Edwards S.V."/>
            <person name="Faircloth B.C."/>
            <person name="Fujita M.K."/>
            <person name="Greenwold M.J."/>
            <person name="Hoffmann F.G."/>
            <person name="Howard J.M."/>
            <person name="Iguchi T."/>
            <person name="Janes D.E."/>
            <person name="Khan S.Y."/>
            <person name="Kohno S."/>
            <person name="de Koning A.J."/>
            <person name="Lance S.L."/>
            <person name="McCarthy F.M."/>
            <person name="McCormack J.E."/>
            <person name="Merchant M.E."/>
            <person name="Peterson D.G."/>
            <person name="Pollock D.D."/>
            <person name="Pourmand N."/>
            <person name="Raney B.J."/>
            <person name="Roessler K.A."/>
            <person name="Sanford J.R."/>
            <person name="Sawyer R.H."/>
            <person name="Schmidt C.J."/>
            <person name="Triplett E.W."/>
            <person name="Tuberville T.D."/>
            <person name="Venegas-Anaya M."/>
            <person name="Howard J.T."/>
            <person name="Jarvis E.D."/>
            <person name="Guillette L.J.Jr."/>
            <person name="Glenn T.C."/>
            <person name="Green R.E."/>
            <person name="Ray D.A."/>
        </authorList>
    </citation>
    <scope>NUCLEOTIDE SEQUENCE [LARGE SCALE GENOMIC DNA]</scope>
    <source>
        <strain evidence="1">KSC_2009_1</strain>
    </source>
</reference>
<dbReference type="EMBL" id="AKHW03002185">
    <property type="protein sequence ID" value="KYO39585.1"/>
    <property type="molecule type" value="Genomic_DNA"/>
</dbReference>
<dbReference type="Proteomes" id="UP000050525">
    <property type="component" value="Unassembled WGS sequence"/>
</dbReference>
<name>A0A151NSZ1_ALLMI</name>
<accession>A0A151NSZ1</accession>
<keyword evidence="2" id="KW-1185">Reference proteome</keyword>
<organism evidence="1 2">
    <name type="scientific">Alligator mississippiensis</name>
    <name type="common">American alligator</name>
    <dbReference type="NCBI Taxonomy" id="8496"/>
    <lineage>
        <taxon>Eukaryota</taxon>
        <taxon>Metazoa</taxon>
        <taxon>Chordata</taxon>
        <taxon>Craniata</taxon>
        <taxon>Vertebrata</taxon>
        <taxon>Euteleostomi</taxon>
        <taxon>Archelosauria</taxon>
        <taxon>Archosauria</taxon>
        <taxon>Crocodylia</taxon>
        <taxon>Alligatoridae</taxon>
        <taxon>Alligatorinae</taxon>
        <taxon>Alligator</taxon>
    </lineage>
</organism>
<sequence length="69" mass="8089">MVNYIVQVRFDKRELSFTALGKHLSQRITGIQPWLLCCSTEVDSYISIQPQVSMCGDRNWCDNEPYFQE</sequence>
<gene>
    <name evidence="1" type="ORF">Y1Q_0018658</name>
</gene>
<dbReference type="AlphaFoldDB" id="A0A151NSZ1"/>
<comment type="caution">
    <text evidence="1">The sequence shown here is derived from an EMBL/GenBank/DDBJ whole genome shotgun (WGS) entry which is preliminary data.</text>
</comment>
<proteinExistence type="predicted"/>
<evidence type="ECO:0000313" key="2">
    <source>
        <dbReference type="Proteomes" id="UP000050525"/>
    </source>
</evidence>
<evidence type="ECO:0000313" key="1">
    <source>
        <dbReference type="EMBL" id="KYO39585.1"/>
    </source>
</evidence>
<protein>
    <submittedName>
        <fullName evidence="1">Uncharacterized protein</fullName>
    </submittedName>
</protein>